<keyword evidence="1" id="KW-0902">Two-component regulatory system</keyword>
<keyword evidence="4" id="KW-0418">Kinase</keyword>
<keyword evidence="2" id="KW-0597">Phosphoprotein</keyword>
<dbReference type="InterPro" id="IPR008207">
    <property type="entry name" value="Sig_transdc_His_kin_Hpt_dom"/>
</dbReference>
<protein>
    <submittedName>
        <fullName evidence="4">Histidine kinase</fullName>
    </submittedName>
</protein>
<keyword evidence="4" id="KW-0808">Transferase</keyword>
<evidence type="ECO:0000313" key="4">
    <source>
        <dbReference type="EMBL" id="OAJ50104.1"/>
    </source>
</evidence>
<reference evidence="4 5" key="1">
    <citation type="submission" date="2015-09" db="EMBL/GenBank/DDBJ databases">
        <title>Genome sequence of Pseudomonas marginalis ICMP 3553.</title>
        <authorList>
            <person name="Visnovsky S."/>
            <person name="Lu A."/>
            <person name="Panda P."/>
            <person name="Pitman A."/>
        </authorList>
    </citation>
    <scope>NUCLEOTIDE SEQUENCE [LARGE SCALE GENOMIC DNA]</scope>
    <source>
        <strain evidence="4 5">ICMP 3553</strain>
    </source>
</reference>
<feature type="domain" description="HPt" evidence="3">
    <location>
        <begin position="15"/>
        <end position="113"/>
    </location>
</feature>
<dbReference type="GO" id="GO:0000160">
    <property type="term" value="P:phosphorelay signal transduction system"/>
    <property type="evidence" value="ECO:0007669"/>
    <property type="project" value="UniProtKB-KW"/>
</dbReference>
<evidence type="ECO:0000256" key="2">
    <source>
        <dbReference type="PROSITE-ProRule" id="PRU00110"/>
    </source>
</evidence>
<dbReference type="GeneID" id="93466025"/>
<dbReference type="PROSITE" id="PS50894">
    <property type="entry name" value="HPT"/>
    <property type="match status" value="1"/>
</dbReference>
<evidence type="ECO:0000259" key="3">
    <source>
        <dbReference type="PROSITE" id="PS50894"/>
    </source>
</evidence>
<gene>
    <name evidence="4" type="ORF">AO064_16730</name>
</gene>
<comment type="caution">
    <text evidence="4">The sequence shown here is derived from an EMBL/GenBank/DDBJ whole genome shotgun (WGS) entry which is preliminary data.</text>
</comment>
<organism evidence="4 5">
    <name type="scientific">Pseudomonas marginalis</name>
    <name type="common">Pseudomonas panacis</name>
    <dbReference type="NCBI Taxonomy" id="298"/>
    <lineage>
        <taxon>Bacteria</taxon>
        <taxon>Pseudomonadati</taxon>
        <taxon>Pseudomonadota</taxon>
        <taxon>Gammaproteobacteria</taxon>
        <taxon>Pseudomonadales</taxon>
        <taxon>Pseudomonadaceae</taxon>
        <taxon>Pseudomonas</taxon>
    </lineage>
</organism>
<name>A0A9X5KY98_PSEMA</name>
<dbReference type="Proteomes" id="UP000077563">
    <property type="component" value="Unassembled WGS sequence"/>
</dbReference>
<dbReference type="InterPro" id="IPR036641">
    <property type="entry name" value="HPT_dom_sf"/>
</dbReference>
<dbReference type="Gene3D" id="1.20.120.160">
    <property type="entry name" value="HPT domain"/>
    <property type="match status" value="1"/>
</dbReference>
<dbReference type="Pfam" id="PF01627">
    <property type="entry name" value="Hpt"/>
    <property type="match status" value="1"/>
</dbReference>
<dbReference type="EMBL" id="LKEG01000026">
    <property type="protein sequence ID" value="OAJ50104.1"/>
    <property type="molecule type" value="Genomic_DNA"/>
</dbReference>
<dbReference type="AlphaFoldDB" id="A0A9X5KY98"/>
<dbReference type="GO" id="GO:0004672">
    <property type="term" value="F:protein kinase activity"/>
    <property type="evidence" value="ECO:0007669"/>
    <property type="project" value="UniProtKB-ARBA"/>
</dbReference>
<dbReference type="SUPFAM" id="SSF47226">
    <property type="entry name" value="Histidine-containing phosphotransfer domain, HPT domain"/>
    <property type="match status" value="1"/>
</dbReference>
<evidence type="ECO:0000313" key="5">
    <source>
        <dbReference type="Proteomes" id="UP000077563"/>
    </source>
</evidence>
<feature type="modified residue" description="Phosphohistidine" evidence="2">
    <location>
        <position position="55"/>
    </location>
</feature>
<dbReference type="CDD" id="cd00088">
    <property type="entry name" value="HPT"/>
    <property type="match status" value="1"/>
</dbReference>
<sequence>MVDLHLDPDVLSGLQEVMEGEYPKLLDTFLDDSQKRVEALRKARDDAKALGRIAHSFKGSSGNLGAVRLAQLCQRLEVESVGAGAGAGISDLGELVDQIDREFALVKPLYETERQRFQI</sequence>
<dbReference type="RefSeq" id="WP_064052729.1">
    <property type="nucleotide sequence ID" value="NZ_CP125381.1"/>
</dbReference>
<evidence type="ECO:0000256" key="1">
    <source>
        <dbReference type="ARBA" id="ARBA00023012"/>
    </source>
</evidence>
<accession>A0A9X5KY98</accession>
<dbReference type="SMART" id="SM00073">
    <property type="entry name" value="HPT"/>
    <property type="match status" value="1"/>
</dbReference>
<proteinExistence type="predicted"/>